<feature type="region of interest" description="Disordered" evidence="14">
    <location>
        <begin position="466"/>
        <end position="519"/>
    </location>
</feature>
<feature type="compositionally biased region" description="Low complexity" evidence="14">
    <location>
        <begin position="490"/>
        <end position="505"/>
    </location>
</feature>
<keyword evidence="10" id="KW-0238">DNA-binding</keyword>
<comment type="subcellular location">
    <subcellularLocation>
        <location evidence="2">Cytoplasm</location>
    </subcellularLocation>
    <subcellularLocation>
        <location evidence="1">Nucleus</location>
    </subcellularLocation>
</comment>
<feature type="domain" description="C2H2-type" evidence="15">
    <location>
        <begin position="800"/>
        <end position="829"/>
    </location>
</feature>
<feature type="region of interest" description="Disordered" evidence="14">
    <location>
        <begin position="583"/>
        <end position="605"/>
    </location>
</feature>
<evidence type="ECO:0000256" key="13">
    <source>
        <dbReference type="PROSITE-ProRule" id="PRU00042"/>
    </source>
</evidence>
<evidence type="ECO:0000256" key="3">
    <source>
        <dbReference type="ARBA" id="ARBA00005682"/>
    </source>
</evidence>
<dbReference type="GeneID" id="103507594"/>
<feature type="compositionally biased region" description="Polar residues" evidence="14">
    <location>
        <begin position="584"/>
        <end position="593"/>
    </location>
</feature>
<dbReference type="AlphaFoldDB" id="A0A3Q0IPR0"/>
<sequence>MIMDGGLDTLTFNAQHHNFLLTESAVAAAAHHFNVLSFDTCLYKAAESSGCESGGSPIPASGAPGENSAEAEAPEVPLGDLNTPVTTSGDIPSFFGPSTVVEPPPITGSLETEELSVGSPSTKDDSGELCQPKTELITDSPLGLHEEEEETSLSSTISMYPGSNPSHSDKISYRGIFTTTNSSPSHQPGAASSPGNNWMLTGTDKSLFPPLFISSGVLGQSNNSNQGPYSGSSPSHYDERSQQHEMLNINIECGALKQPSSSYSSCSGEQDVYARVNQSLMHSPNNKYQWLDSPVEYSASIVQAQPGIIPKQEPVYGNTNLSGCGSLVNLSDPNNPGSSYPVQLAEYNPSTSKGHEILSQVYQQSPLPLKLVPVKPRKYPNRPSKTPVHERPYACPVENCDRRFSRSDELTRHIRIHTGQKPFQCRICMRSFSRSDHLTTHIRTHTGEKPFSCDVCGRKFARSDEKKRHAKVHLKQRSKKESKMAVMMSQQQAQQQQQQNHVHQQQQHHHHHHHHPNMEGMPVVTTPLTKDDSGELCQPKTELITDSPLGLHEEEEETSLSSTISMYPGSNPSHSDKISYRGIFTTTNSSPSHQPGAASSPGNNWMLTGTDKSLFPPLFISSGVLGQSNNSNQGPYSGSSPSHYDERSQQHEMLNINIECGALKQPSSSYSSCSGEQDVYARVNQSLMHSPNNKYQWLDSPVEYSASIVQAQPGIIPKQEPVYGNTNLSGCGSLVNLSDPNNPGSSYPVQLAEYNPSTSKGHEILSQVYQQSPLPLKLVPVKPRKYPNRPSKTPVHERPYACPVENCDRRFSRSDELTRHIRIHTGQKPFQCRICMRSFSRSDHLTTHIRTHTGEKPFSCDVCGRKFARSDEKKRHAKVHLKQRSKKESKMAVMMSQQQAQQQQQQNHVHQQQQHHHHHHHHHPNMEGMPVVTTPL</sequence>
<organism evidence="16 17">
    <name type="scientific">Diaphorina citri</name>
    <name type="common">Asian citrus psyllid</name>
    <dbReference type="NCBI Taxonomy" id="121845"/>
    <lineage>
        <taxon>Eukaryota</taxon>
        <taxon>Metazoa</taxon>
        <taxon>Ecdysozoa</taxon>
        <taxon>Arthropoda</taxon>
        <taxon>Hexapoda</taxon>
        <taxon>Insecta</taxon>
        <taxon>Pterygota</taxon>
        <taxon>Neoptera</taxon>
        <taxon>Paraneoptera</taxon>
        <taxon>Hemiptera</taxon>
        <taxon>Sternorrhyncha</taxon>
        <taxon>Psylloidea</taxon>
        <taxon>Psyllidae</taxon>
        <taxon>Diaphorininae</taxon>
        <taxon>Diaphorina</taxon>
    </lineage>
</organism>
<evidence type="ECO:0000256" key="4">
    <source>
        <dbReference type="ARBA" id="ARBA00022490"/>
    </source>
</evidence>
<keyword evidence="9" id="KW-0805">Transcription regulation</keyword>
<dbReference type="Proteomes" id="UP000079169">
    <property type="component" value="Unplaced"/>
</dbReference>
<feature type="region of interest" description="Disordered" evidence="14">
    <location>
        <begin position="219"/>
        <end position="241"/>
    </location>
</feature>
<feature type="compositionally biased region" description="Basic residues" evidence="14">
    <location>
        <begin position="468"/>
        <end position="480"/>
    </location>
</feature>
<accession>A0A3Q0IPR0</accession>
<feature type="compositionally biased region" description="Polar residues" evidence="14">
    <location>
        <begin position="177"/>
        <end position="186"/>
    </location>
</feature>
<keyword evidence="16" id="KW-1185">Reference proteome</keyword>
<feature type="compositionally biased region" description="Basic residues" evidence="14">
    <location>
        <begin position="506"/>
        <end position="515"/>
    </location>
</feature>
<evidence type="ECO:0000256" key="12">
    <source>
        <dbReference type="ARBA" id="ARBA00023242"/>
    </source>
</evidence>
<dbReference type="PaxDb" id="121845-A0A3Q0IPR0"/>
<keyword evidence="4" id="KW-0963">Cytoplasm</keyword>
<dbReference type="PROSITE" id="PS00028">
    <property type="entry name" value="ZINC_FINGER_C2H2_1"/>
    <property type="match status" value="6"/>
</dbReference>
<feature type="compositionally biased region" description="Basic residues" evidence="14">
    <location>
        <begin position="875"/>
        <end position="887"/>
    </location>
</feature>
<keyword evidence="7 13" id="KW-0863">Zinc-finger</keyword>
<keyword evidence="8" id="KW-0862">Zinc</keyword>
<evidence type="ECO:0000256" key="11">
    <source>
        <dbReference type="ARBA" id="ARBA00023163"/>
    </source>
</evidence>
<dbReference type="Gene3D" id="3.30.160.60">
    <property type="entry name" value="Classic Zinc Finger"/>
    <property type="match status" value="6"/>
</dbReference>
<dbReference type="SUPFAM" id="SSF57667">
    <property type="entry name" value="beta-beta-alpha zinc fingers"/>
    <property type="match status" value="4"/>
</dbReference>
<dbReference type="InterPro" id="IPR036236">
    <property type="entry name" value="Znf_C2H2_sf"/>
</dbReference>
<gene>
    <name evidence="17" type="primary">LOC103507594</name>
</gene>
<keyword evidence="11" id="KW-0804">Transcription</keyword>
<comment type="similarity">
    <text evidence="3">Belongs to the EGR C2H2-type zinc-finger protein family.</text>
</comment>
<evidence type="ECO:0000313" key="16">
    <source>
        <dbReference type="Proteomes" id="UP000079169"/>
    </source>
</evidence>
<dbReference type="PROSITE" id="PS50157">
    <property type="entry name" value="ZINC_FINGER_C2H2_2"/>
    <property type="match status" value="6"/>
</dbReference>
<feature type="domain" description="C2H2-type" evidence="15">
    <location>
        <begin position="830"/>
        <end position="857"/>
    </location>
</feature>
<keyword evidence="5" id="KW-0479">Metal-binding</keyword>
<dbReference type="SMART" id="SM00355">
    <property type="entry name" value="ZnF_C2H2"/>
    <property type="match status" value="6"/>
</dbReference>
<feature type="region of interest" description="Disordered" evidence="14">
    <location>
        <begin position="177"/>
        <end position="198"/>
    </location>
</feature>
<keyword evidence="12" id="KW-0539">Nucleus</keyword>
<protein>
    <submittedName>
        <fullName evidence="17">Paternally-expressed gene 3 protein</fullName>
    </submittedName>
</protein>
<feature type="domain" description="C2H2-type" evidence="15">
    <location>
        <begin position="451"/>
        <end position="478"/>
    </location>
</feature>
<dbReference type="GO" id="GO:0005737">
    <property type="term" value="C:cytoplasm"/>
    <property type="evidence" value="ECO:0007669"/>
    <property type="project" value="UniProtKB-SubCell"/>
</dbReference>
<evidence type="ECO:0000256" key="14">
    <source>
        <dbReference type="SAM" id="MobiDB-lite"/>
    </source>
</evidence>
<dbReference type="PANTHER" id="PTHR23235">
    <property type="entry name" value="KRUEPPEL-LIKE TRANSCRIPTION FACTOR"/>
    <property type="match status" value="1"/>
</dbReference>
<feature type="compositionally biased region" description="Polar residues" evidence="14">
    <location>
        <begin position="626"/>
        <end position="642"/>
    </location>
</feature>
<feature type="domain" description="C2H2-type" evidence="15">
    <location>
        <begin position="423"/>
        <end position="450"/>
    </location>
</feature>
<dbReference type="PANTHER" id="PTHR23235:SF60">
    <property type="entry name" value="STRIPE, ISOFORM D"/>
    <property type="match status" value="1"/>
</dbReference>
<proteinExistence type="inferred from homology"/>
<feature type="domain" description="C2H2-type" evidence="15">
    <location>
        <begin position="858"/>
        <end position="885"/>
    </location>
</feature>
<dbReference type="GO" id="GO:0000981">
    <property type="term" value="F:DNA-binding transcription factor activity, RNA polymerase II-specific"/>
    <property type="evidence" value="ECO:0007669"/>
    <property type="project" value="TreeGrafter"/>
</dbReference>
<evidence type="ECO:0000259" key="15">
    <source>
        <dbReference type="PROSITE" id="PS50157"/>
    </source>
</evidence>
<reference evidence="17" key="1">
    <citation type="submission" date="2025-08" db="UniProtKB">
        <authorList>
            <consortium name="RefSeq"/>
        </authorList>
    </citation>
    <scope>IDENTIFICATION</scope>
</reference>
<evidence type="ECO:0000256" key="6">
    <source>
        <dbReference type="ARBA" id="ARBA00022737"/>
    </source>
</evidence>
<dbReference type="GO" id="GO:0000978">
    <property type="term" value="F:RNA polymerase II cis-regulatory region sequence-specific DNA binding"/>
    <property type="evidence" value="ECO:0007669"/>
    <property type="project" value="TreeGrafter"/>
</dbReference>
<feature type="domain" description="C2H2-type" evidence="15">
    <location>
        <begin position="393"/>
        <end position="422"/>
    </location>
</feature>
<feature type="compositionally biased region" description="Polar residues" evidence="14">
    <location>
        <begin position="219"/>
        <end position="235"/>
    </location>
</feature>
<evidence type="ECO:0000256" key="2">
    <source>
        <dbReference type="ARBA" id="ARBA00004496"/>
    </source>
</evidence>
<evidence type="ECO:0000256" key="5">
    <source>
        <dbReference type="ARBA" id="ARBA00022723"/>
    </source>
</evidence>
<feature type="region of interest" description="Disordered" evidence="14">
    <location>
        <begin position="626"/>
        <end position="648"/>
    </location>
</feature>
<dbReference type="STRING" id="121845.A0A3Q0IPR0"/>
<dbReference type="FunFam" id="3.30.160.60:FF:000092">
    <property type="entry name" value="Early growth response protein 3"/>
    <property type="match status" value="2"/>
</dbReference>
<feature type="compositionally biased region" description="Low complexity" evidence="14">
    <location>
        <begin position="52"/>
        <end position="65"/>
    </location>
</feature>
<evidence type="ECO:0000313" key="17">
    <source>
        <dbReference type="RefSeq" id="XP_026678222.1"/>
    </source>
</evidence>
<feature type="compositionally biased region" description="Basic residues" evidence="14">
    <location>
        <begin position="913"/>
        <end position="923"/>
    </location>
</feature>
<dbReference type="KEGG" id="dci:103507594"/>
<feature type="region of interest" description="Disordered" evidence="14">
    <location>
        <begin position="52"/>
        <end position="129"/>
    </location>
</feature>
<feature type="region of interest" description="Disordered" evidence="14">
    <location>
        <begin position="871"/>
        <end position="936"/>
    </location>
</feature>
<dbReference type="InterPro" id="IPR013087">
    <property type="entry name" value="Znf_C2H2_type"/>
</dbReference>
<evidence type="ECO:0000256" key="10">
    <source>
        <dbReference type="ARBA" id="ARBA00023125"/>
    </source>
</evidence>
<dbReference type="GO" id="GO:0008270">
    <property type="term" value="F:zinc ion binding"/>
    <property type="evidence" value="ECO:0007669"/>
    <property type="project" value="UniProtKB-KW"/>
</dbReference>
<dbReference type="GO" id="GO:0005634">
    <property type="term" value="C:nucleus"/>
    <property type="evidence" value="ECO:0007669"/>
    <property type="project" value="UniProtKB-SubCell"/>
</dbReference>
<evidence type="ECO:0000256" key="8">
    <source>
        <dbReference type="ARBA" id="ARBA00022833"/>
    </source>
</evidence>
<dbReference type="Pfam" id="PF00096">
    <property type="entry name" value="zf-C2H2"/>
    <property type="match status" value="4"/>
</dbReference>
<evidence type="ECO:0000256" key="9">
    <source>
        <dbReference type="ARBA" id="ARBA00023015"/>
    </source>
</evidence>
<keyword evidence="6" id="KW-0677">Repeat</keyword>
<feature type="compositionally biased region" description="Low complexity" evidence="14">
    <location>
        <begin position="897"/>
        <end position="912"/>
    </location>
</feature>
<evidence type="ECO:0000256" key="1">
    <source>
        <dbReference type="ARBA" id="ARBA00004123"/>
    </source>
</evidence>
<dbReference type="RefSeq" id="XP_026678222.1">
    <property type="nucleotide sequence ID" value="XM_026822421.1"/>
</dbReference>
<name>A0A3Q0IPR0_DIACI</name>
<evidence type="ECO:0000256" key="7">
    <source>
        <dbReference type="ARBA" id="ARBA00022771"/>
    </source>
</evidence>